<dbReference type="AlphaFoldDB" id="A0A438BQT2"/>
<protein>
    <submittedName>
        <fullName evidence="1">Triacylglycerol lipase 2</fullName>
    </submittedName>
</protein>
<dbReference type="InterPro" id="IPR029058">
    <property type="entry name" value="AB_hydrolase_fold"/>
</dbReference>
<dbReference type="OrthoDB" id="9974421at2759"/>
<name>A0A438BQT2_VITVI</name>
<reference evidence="1 2" key="1">
    <citation type="journal article" date="2018" name="PLoS Genet.">
        <title>Population sequencing reveals clonal diversity and ancestral inbreeding in the grapevine cultivar Chardonnay.</title>
        <authorList>
            <person name="Roach M.J."/>
            <person name="Johnson D.L."/>
            <person name="Bohlmann J."/>
            <person name="van Vuuren H.J."/>
            <person name="Jones S.J."/>
            <person name="Pretorius I.S."/>
            <person name="Schmidt S.A."/>
            <person name="Borneman A.R."/>
        </authorList>
    </citation>
    <scope>NUCLEOTIDE SEQUENCE [LARGE SCALE GENOMIC DNA]</scope>
    <source>
        <strain evidence="2">cv. Chardonnay</strain>
        <tissue evidence="1">Leaf</tissue>
    </source>
</reference>
<organism evidence="1 2">
    <name type="scientific">Vitis vinifera</name>
    <name type="common">Grape</name>
    <dbReference type="NCBI Taxonomy" id="29760"/>
    <lineage>
        <taxon>Eukaryota</taxon>
        <taxon>Viridiplantae</taxon>
        <taxon>Streptophyta</taxon>
        <taxon>Embryophyta</taxon>
        <taxon>Tracheophyta</taxon>
        <taxon>Spermatophyta</taxon>
        <taxon>Magnoliopsida</taxon>
        <taxon>eudicotyledons</taxon>
        <taxon>Gunneridae</taxon>
        <taxon>Pentapetalae</taxon>
        <taxon>rosids</taxon>
        <taxon>Vitales</taxon>
        <taxon>Vitaceae</taxon>
        <taxon>Viteae</taxon>
        <taxon>Vitis</taxon>
    </lineage>
</organism>
<gene>
    <name evidence="1" type="primary">LIP2_7</name>
    <name evidence="1" type="ORF">CK203_088994</name>
</gene>
<dbReference type="Proteomes" id="UP000288805">
    <property type="component" value="Unassembled WGS sequence"/>
</dbReference>
<dbReference type="PANTHER" id="PTHR11005">
    <property type="entry name" value="LYSOSOMAL ACID LIPASE-RELATED"/>
    <property type="match status" value="1"/>
</dbReference>
<sequence length="653" mass="74743">MLNISSGLTNLFVPFMSLHSEQSLIWSKHVGLCDRMMIPWFNHPIRDFCQLKILKFITLLMWNGLSAFCNEICIIEGEVKCSFQPRRGGFVQWMIAMKAINEIRCHAVLENSPIFYENYGVFLCVAKDFAGVILQHILKTESTVSWHHSAALRLLPLGGACFSKDFNFLIQWGLPTTYLGPPWGVPHKSCIMWDVLEERFGRRMAFGKKWFALERESWWWKIIQGKFGEMVGGGIFARKGSSSVWKGISIAICVNDVNRCSLCKKSEESVDLLYNDKVVMDVLLSKLWDEMGVSRDYEKFAPQMEGRYGLGWRGGRWYANRKFRREQMKLLGQIKPKRTPLQFLRRLRRQRAPETAPKTSPTLQKDAPSKILYKPANSSCWAMKYLGLVIEYWNSTINMIRFFTHLLADSGFDVWIANTRGTKYSRGHTSLDPGDSAFGIGHGMSWYHMTFLLASRYSDCFGCLFPESAVLLSPIAYSLYWLGLEGNIHVLDFLISTMSFEKVIFHNDLHCVVSAGQNCCLNSSSVDVFLEHEPQSTATKNTIHLSQMIREGTLAMYDYKDEDENMEHYGQPTPPVYNMTTIPNDLPLFLSHGGQDALSDVNDVQLLLESLKDHDGDKLVVQYREDYAHADYVMASNAKQAVYDPLMAFFKLQ</sequence>
<dbReference type="Gene3D" id="3.40.50.1820">
    <property type="entry name" value="alpha/beta hydrolase"/>
    <property type="match status" value="2"/>
</dbReference>
<evidence type="ECO:0000313" key="2">
    <source>
        <dbReference type="Proteomes" id="UP000288805"/>
    </source>
</evidence>
<proteinExistence type="predicted"/>
<dbReference type="SUPFAM" id="SSF53474">
    <property type="entry name" value="alpha/beta-Hydrolases"/>
    <property type="match status" value="1"/>
</dbReference>
<evidence type="ECO:0000313" key="1">
    <source>
        <dbReference type="EMBL" id="RVW13322.1"/>
    </source>
</evidence>
<dbReference type="FunFam" id="3.40.50.1820:FF:001096">
    <property type="entry name" value="Lipase"/>
    <property type="match status" value="1"/>
</dbReference>
<dbReference type="EMBL" id="QGNW01002656">
    <property type="protein sequence ID" value="RVW13322.1"/>
    <property type="molecule type" value="Genomic_DNA"/>
</dbReference>
<accession>A0A438BQT2</accession>
<comment type="caution">
    <text evidence="1">The sequence shown here is derived from an EMBL/GenBank/DDBJ whole genome shotgun (WGS) entry which is preliminary data.</text>
</comment>